<evidence type="ECO:0008006" key="4">
    <source>
        <dbReference type="Google" id="ProtNLM"/>
    </source>
</evidence>
<evidence type="ECO:0000313" key="3">
    <source>
        <dbReference type="Proteomes" id="UP000263833"/>
    </source>
</evidence>
<proteinExistence type="predicted"/>
<dbReference type="AlphaFoldDB" id="A0A371B4F8"/>
<keyword evidence="1" id="KW-0812">Transmembrane</keyword>
<keyword evidence="3" id="KW-1185">Reference proteome</keyword>
<feature type="transmembrane region" description="Helical" evidence="1">
    <location>
        <begin position="197"/>
        <end position="219"/>
    </location>
</feature>
<comment type="caution">
    <text evidence="2">The sequence shown here is derived from an EMBL/GenBank/DDBJ whole genome shotgun (WGS) entry which is preliminary data.</text>
</comment>
<protein>
    <recommendedName>
        <fullName evidence="4">Permease</fullName>
    </recommendedName>
</protein>
<feature type="transmembrane region" description="Helical" evidence="1">
    <location>
        <begin position="161"/>
        <end position="177"/>
    </location>
</feature>
<reference evidence="3" key="1">
    <citation type="submission" date="2018-08" db="EMBL/GenBank/DDBJ databases">
        <authorList>
            <person name="Kim S.-J."/>
            <person name="Jung G.-Y."/>
        </authorList>
    </citation>
    <scope>NUCLEOTIDE SEQUENCE [LARGE SCALE GENOMIC DNA]</scope>
    <source>
        <strain evidence="3">GY_G</strain>
    </source>
</reference>
<dbReference type="RefSeq" id="WP_115549545.1">
    <property type="nucleotide sequence ID" value="NZ_QRGP01000002.1"/>
</dbReference>
<feature type="transmembrane region" description="Helical" evidence="1">
    <location>
        <begin position="13"/>
        <end position="32"/>
    </location>
</feature>
<dbReference type="Proteomes" id="UP000263833">
    <property type="component" value="Unassembled WGS sequence"/>
</dbReference>
<feature type="transmembrane region" description="Helical" evidence="1">
    <location>
        <begin position="129"/>
        <end position="149"/>
    </location>
</feature>
<name>A0A371B4F8_9SPHN</name>
<organism evidence="2 3">
    <name type="scientific">Sphingorhabdus pulchriflava</name>
    <dbReference type="NCBI Taxonomy" id="2292257"/>
    <lineage>
        <taxon>Bacteria</taxon>
        <taxon>Pseudomonadati</taxon>
        <taxon>Pseudomonadota</taxon>
        <taxon>Alphaproteobacteria</taxon>
        <taxon>Sphingomonadales</taxon>
        <taxon>Sphingomonadaceae</taxon>
        <taxon>Sphingorhabdus</taxon>
    </lineage>
</organism>
<gene>
    <name evidence="2" type="ORF">DXH95_10685</name>
</gene>
<sequence length="222" mass="25419">MDFMKLFKSLEELLYEIIVTLVFFPKTLWLTFRYPQRMMDYADTELGDVQSEQYKDTLSPPLFLMMCVGISYLAERAAPGPENLSALPSFMQNPENLLALRVLVFSLFPLMMSLRLLNGLNIPLDRDTLRPPFFAQCFVAAPVAMMVGLSQTIRHMAAPHSGYVASALLFVTLYWYLRQQAFWFEAKLKRGMFRSWLMGIGMGIVTAFIFVALALMVVLTRI</sequence>
<dbReference type="EMBL" id="QRGP01000002">
    <property type="protein sequence ID" value="RDV02440.1"/>
    <property type="molecule type" value="Genomic_DNA"/>
</dbReference>
<keyword evidence="1" id="KW-0472">Membrane</keyword>
<dbReference type="OrthoDB" id="8820484at2"/>
<evidence type="ECO:0000256" key="1">
    <source>
        <dbReference type="SAM" id="Phobius"/>
    </source>
</evidence>
<keyword evidence="1" id="KW-1133">Transmembrane helix</keyword>
<feature type="transmembrane region" description="Helical" evidence="1">
    <location>
        <begin position="98"/>
        <end position="117"/>
    </location>
</feature>
<evidence type="ECO:0000313" key="2">
    <source>
        <dbReference type="EMBL" id="RDV02440.1"/>
    </source>
</evidence>
<accession>A0A371B4F8</accession>